<evidence type="ECO:0000313" key="4">
    <source>
        <dbReference type="Proteomes" id="UP000243406"/>
    </source>
</evidence>
<dbReference type="InterPro" id="IPR024455">
    <property type="entry name" value="Phage_capsid"/>
</dbReference>
<evidence type="ECO:0000313" key="3">
    <source>
        <dbReference type="EMBL" id="SKB36028.1"/>
    </source>
</evidence>
<proteinExistence type="predicted"/>
<dbReference type="OrthoDB" id="9786516at2"/>
<keyword evidence="4" id="KW-1185">Reference proteome</keyword>
<dbReference type="Gene3D" id="3.30.2320.10">
    <property type="entry name" value="hypothetical protein PF0899 domain"/>
    <property type="match status" value="1"/>
</dbReference>
<name>A0A1T5AM23_9FIRM</name>
<evidence type="ECO:0000259" key="2">
    <source>
        <dbReference type="Pfam" id="PF05065"/>
    </source>
</evidence>
<dbReference type="InterPro" id="IPR054612">
    <property type="entry name" value="Phage_capsid-like_C"/>
</dbReference>
<reference evidence="4" key="1">
    <citation type="submission" date="2017-02" db="EMBL/GenBank/DDBJ databases">
        <authorList>
            <person name="Varghese N."/>
            <person name="Submissions S."/>
        </authorList>
    </citation>
    <scope>NUCLEOTIDE SEQUENCE [LARGE SCALE GENOMIC DNA]</scope>
    <source>
        <strain evidence="4">ATCC 35199</strain>
    </source>
</reference>
<comment type="subcellular location">
    <subcellularLocation>
        <location evidence="1">Virion</location>
    </subcellularLocation>
</comment>
<organism evidence="3 4">
    <name type="scientific">Acetoanaerobium noterae</name>
    <dbReference type="NCBI Taxonomy" id="745369"/>
    <lineage>
        <taxon>Bacteria</taxon>
        <taxon>Bacillati</taxon>
        <taxon>Bacillota</taxon>
        <taxon>Clostridia</taxon>
        <taxon>Peptostreptococcales</taxon>
        <taxon>Filifactoraceae</taxon>
        <taxon>Acetoanaerobium</taxon>
    </lineage>
</organism>
<dbReference type="Gene3D" id="3.30.2400.10">
    <property type="entry name" value="Major capsid protein gp5"/>
    <property type="match status" value="1"/>
</dbReference>
<dbReference type="EMBL" id="FUYN01000002">
    <property type="protein sequence ID" value="SKB36028.1"/>
    <property type="molecule type" value="Genomic_DNA"/>
</dbReference>
<dbReference type="AlphaFoldDB" id="A0A1T5AM23"/>
<evidence type="ECO:0000256" key="1">
    <source>
        <dbReference type="ARBA" id="ARBA00004328"/>
    </source>
</evidence>
<feature type="domain" description="Phage capsid-like C-terminal" evidence="2">
    <location>
        <begin position="130"/>
        <end position="395"/>
    </location>
</feature>
<protein>
    <submittedName>
        <fullName evidence="3">Phage major capsid protein, HK97 family</fullName>
    </submittedName>
</protein>
<gene>
    <name evidence="3" type="ORF">SAMN02745120_1021</name>
</gene>
<dbReference type="NCBIfam" id="TIGR01554">
    <property type="entry name" value="major_cap_HK97"/>
    <property type="match status" value="1"/>
</dbReference>
<dbReference type="Proteomes" id="UP000243406">
    <property type="component" value="Unassembled WGS sequence"/>
</dbReference>
<dbReference type="Pfam" id="PF05065">
    <property type="entry name" value="Phage_capsid"/>
    <property type="match status" value="1"/>
</dbReference>
<dbReference type="SUPFAM" id="SSF56563">
    <property type="entry name" value="Major capsid protein gp5"/>
    <property type="match status" value="1"/>
</dbReference>
<accession>A0A1T5AM23</accession>
<dbReference type="RefSeq" id="WP_079588958.1">
    <property type="nucleotide sequence ID" value="NZ_FUYN01000002.1"/>
</dbReference>
<sequence length="400" mass="43688">MNREKYLQMRNALMTEAQNLLNEGKFEEMKAKKAEIEKLDSDFEAIATEQANLAALENKAVPYNPENSAVNPIGAKVVGTTEQDNSKVDYETVFAKVALKRPLNNAEIEVYNKYNPENAYTHNTTNTEIMIPETVIAGIMKEAVELHPILGDVRKLGIKGIVKFVKHTGIVAGDAKYYTESQVVEDEENTFGEIVLGGHELSKSVTVSWKLQEMAVSDFIPFIQEELGERIGAAKAHAIVRGNGTDQPTGIITALKAQTLTPQIKTYATTPGYSDLTAAMAKIASEFAGGVKFYVNTSTLWNNLANLLDGQNRPIFIPDPTSGGVGRIFGKVVEVEDALLDGEILLGNSAKGYIVNTQEQMRLVTEQHAKARTTDFVAYEVNDGNVLAEKAFALIEKAAG</sequence>